<proteinExistence type="predicted"/>
<dbReference type="Proteomes" id="UP000475862">
    <property type="component" value="Unassembled WGS sequence"/>
</dbReference>
<dbReference type="OrthoDB" id="6627908at2759"/>
<evidence type="ECO:0000313" key="3">
    <source>
        <dbReference type="Proteomes" id="UP000475862"/>
    </source>
</evidence>
<feature type="compositionally biased region" description="Polar residues" evidence="1">
    <location>
        <begin position="352"/>
        <end position="362"/>
    </location>
</feature>
<evidence type="ECO:0000256" key="1">
    <source>
        <dbReference type="SAM" id="MobiDB-lite"/>
    </source>
</evidence>
<name>A0A6G0SVW4_APHGL</name>
<feature type="compositionally biased region" description="Polar residues" evidence="1">
    <location>
        <begin position="287"/>
        <end position="296"/>
    </location>
</feature>
<feature type="region of interest" description="Disordered" evidence="1">
    <location>
        <begin position="255"/>
        <end position="380"/>
    </location>
</feature>
<organism evidence="2 3">
    <name type="scientific">Aphis glycines</name>
    <name type="common">Soybean aphid</name>
    <dbReference type="NCBI Taxonomy" id="307491"/>
    <lineage>
        <taxon>Eukaryota</taxon>
        <taxon>Metazoa</taxon>
        <taxon>Ecdysozoa</taxon>
        <taxon>Arthropoda</taxon>
        <taxon>Hexapoda</taxon>
        <taxon>Insecta</taxon>
        <taxon>Pterygota</taxon>
        <taxon>Neoptera</taxon>
        <taxon>Paraneoptera</taxon>
        <taxon>Hemiptera</taxon>
        <taxon>Sternorrhyncha</taxon>
        <taxon>Aphidomorpha</taxon>
        <taxon>Aphidoidea</taxon>
        <taxon>Aphididae</taxon>
        <taxon>Aphidini</taxon>
        <taxon>Aphis</taxon>
        <taxon>Aphis</taxon>
    </lineage>
</organism>
<accession>A0A6G0SVW4</accession>
<evidence type="ECO:0000313" key="2">
    <source>
        <dbReference type="EMBL" id="KAE9522298.1"/>
    </source>
</evidence>
<comment type="caution">
    <text evidence="2">The sequence shown here is derived from an EMBL/GenBank/DDBJ whole genome shotgun (WGS) entry which is preliminary data.</text>
</comment>
<gene>
    <name evidence="2" type="ORF">AGLY_017309</name>
</gene>
<keyword evidence="3" id="KW-1185">Reference proteome</keyword>
<dbReference type="AlphaFoldDB" id="A0A6G0SVW4"/>
<protein>
    <submittedName>
        <fullName evidence="2">Uncharacterized protein</fullName>
    </submittedName>
</protein>
<sequence>MAGSIRNMEEIYKKKKNFTYVPPTPPAELIDCSNFILDFTGRKFLNVGLDSEDKFNIIVQIITPSRYVNMPSDFLRRIFSLMGNILSFVLDVPQKYKRNLFLETDNISLSSMVYQGENMLVIESKTVNGCRVLLNRTDLIKLQYLEWSIVETVIRKTNIIRPLVLKQFEIIGNYIDREFTNVQLPPKTIEEMIIFIKNLKAEHIIKNVDLNFASQLKMFAAPKLAEQRLRWSREISPELFVDPISSLSPAIIPKKYSSPSPQYNDDNDAQPAPRQSFSPSFFDGECSQINPTQATWAPTKPKPIDDSESLPPAIIDNHSTGHDSDNFTQTPLWYNNRVRPPPTSLAVDENDGPTSFNHSPSILDSKPTKKRSAKRKLFFE</sequence>
<dbReference type="EMBL" id="VYZN01001410">
    <property type="protein sequence ID" value="KAE9522298.1"/>
    <property type="molecule type" value="Genomic_DNA"/>
</dbReference>
<feature type="compositionally biased region" description="Basic residues" evidence="1">
    <location>
        <begin position="368"/>
        <end position="380"/>
    </location>
</feature>
<reference evidence="2 3" key="1">
    <citation type="submission" date="2019-08" db="EMBL/GenBank/DDBJ databases">
        <title>The genome of the soybean aphid Biotype 1, its phylome, world population structure and adaptation to the North American continent.</title>
        <authorList>
            <person name="Giordano R."/>
            <person name="Donthu R.K."/>
            <person name="Hernandez A.G."/>
            <person name="Wright C.L."/>
            <person name="Zimin A.V."/>
        </authorList>
    </citation>
    <scope>NUCLEOTIDE SEQUENCE [LARGE SCALE GENOMIC DNA]</scope>
    <source>
        <tissue evidence="2">Whole aphids</tissue>
    </source>
</reference>